<dbReference type="AlphaFoldDB" id="A0A4P1QZB0"/>
<evidence type="ECO:0000256" key="1">
    <source>
        <dbReference type="SAM" id="MobiDB-lite"/>
    </source>
</evidence>
<reference evidence="3 4" key="1">
    <citation type="journal article" date="2017" name="Plant Biotechnol. J.">
        <title>A comprehensive draft genome sequence for lupin (Lupinus angustifolius), an emerging health food: insights into plant-microbe interactions and legume evolution.</title>
        <authorList>
            <person name="Hane J.K."/>
            <person name="Ming Y."/>
            <person name="Kamphuis L.G."/>
            <person name="Nelson M.N."/>
            <person name="Garg G."/>
            <person name="Atkins C.A."/>
            <person name="Bayer P.E."/>
            <person name="Bravo A."/>
            <person name="Bringans S."/>
            <person name="Cannon S."/>
            <person name="Edwards D."/>
            <person name="Foley R."/>
            <person name="Gao L.L."/>
            <person name="Harrison M.J."/>
            <person name="Huang W."/>
            <person name="Hurgobin B."/>
            <person name="Li S."/>
            <person name="Liu C.W."/>
            <person name="McGrath A."/>
            <person name="Morahan G."/>
            <person name="Murray J."/>
            <person name="Weller J."/>
            <person name="Jian J."/>
            <person name="Singh K.B."/>
        </authorList>
    </citation>
    <scope>NUCLEOTIDE SEQUENCE [LARGE SCALE GENOMIC DNA]</scope>
    <source>
        <strain evidence="4">cv. Tanjil</strain>
        <tissue evidence="3">Whole plant</tissue>
    </source>
</reference>
<dbReference type="Gene3D" id="3.30.70.270">
    <property type="match status" value="1"/>
</dbReference>
<dbReference type="InterPro" id="IPR041577">
    <property type="entry name" value="RT_RNaseH_2"/>
</dbReference>
<evidence type="ECO:0000259" key="2">
    <source>
        <dbReference type="Pfam" id="PF17919"/>
    </source>
</evidence>
<dbReference type="Proteomes" id="UP000188354">
    <property type="component" value="Chromosome LG14"/>
</dbReference>
<dbReference type="FunFam" id="3.30.70.270:FF:000020">
    <property type="entry name" value="Transposon Tf2-6 polyprotein-like Protein"/>
    <property type="match status" value="1"/>
</dbReference>
<dbReference type="InterPro" id="IPR051320">
    <property type="entry name" value="Viral_Replic_Matur_Polypro"/>
</dbReference>
<dbReference type="EMBL" id="CM007374">
    <property type="protein sequence ID" value="OIV98310.1"/>
    <property type="molecule type" value="Genomic_DNA"/>
</dbReference>
<protein>
    <recommendedName>
        <fullName evidence="2">Reverse transcriptase/retrotransposon-derived protein RNase H-like domain-containing protein</fullName>
    </recommendedName>
</protein>
<gene>
    <name evidence="3" type="ORF">TanjilG_16637</name>
</gene>
<accession>A0A4P1QZB0</accession>
<dbReference type="Pfam" id="PF17919">
    <property type="entry name" value="RT_RNaseH_2"/>
    <property type="match status" value="1"/>
</dbReference>
<evidence type="ECO:0000313" key="3">
    <source>
        <dbReference type="EMBL" id="OIV98310.1"/>
    </source>
</evidence>
<evidence type="ECO:0000313" key="4">
    <source>
        <dbReference type="Proteomes" id="UP000188354"/>
    </source>
</evidence>
<proteinExistence type="predicted"/>
<dbReference type="STRING" id="3871.A0A4P1QZB0"/>
<dbReference type="InterPro" id="IPR043128">
    <property type="entry name" value="Rev_trsase/Diguanyl_cyclase"/>
</dbReference>
<feature type="domain" description="Reverse transcriptase/retrotransposon-derived protein RNase H-like" evidence="2">
    <location>
        <begin position="135"/>
        <end position="184"/>
    </location>
</feature>
<dbReference type="InterPro" id="IPR043502">
    <property type="entry name" value="DNA/RNA_pol_sf"/>
</dbReference>
<sequence>MASASPKELTIADLEKKHEEVSARLEELNLSVNKGMEEIHNILRAQSQQYSNNGSSSNNDHNNTHRNNLGHVITKDGVFTDPTKIQVVANWPIPTTIKQLRGFLGLAGYYQRFVKNFGEIGKPLTNLMRNDGFIWSPTASVAFQELKTALTIAPVLALPNFTKTFIVEADAYGTGIGVVLCKKNIQ</sequence>
<feature type="compositionally biased region" description="Low complexity" evidence="1">
    <location>
        <begin position="51"/>
        <end position="67"/>
    </location>
</feature>
<name>A0A4P1QZB0_LUPAN</name>
<dbReference type="Gramene" id="OIV98310">
    <property type="protein sequence ID" value="OIV98310"/>
    <property type="gene ID" value="TanjilG_16637"/>
</dbReference>
<dbReference type="PANTHER" id="PTHR33064">
    <property type="entry name" value="POL PROTEIN"/>
    <property type="match status" value="1"/>
</dbReference>
<feature type="region of interest" description="Disordered" evidence="1">
    <location>
        <begin position="49"/>
        <end position="68"/>
    </location>
</feature>
<keyword evidence="4" id="KW-1185">Reference proteome</keyword>
<organism evidence="3 4">
    <name type="scientific">Lupinus angustifolius</name>
    <name type="common">Narrow-leaved blue lupine</name>
    <dbReference type="NCBI Taxonomy" id="3871"/>
    <lineage>
        <taxon>Eukaryota</taxon>
        <taxon>Viridiplantae</taxon>
        <taxon>Streptophyta</taxon>
        <taxon>Embryophyta</taxon>
        <taxon>Tracheophyta</taxon>
        <taxon>Spermatophyta</taxon>
        <taxon>Magnoliopsida</taxon>
        <taxon>eudicotyledons</taxon>
        <taxon>Gunneridae</taxon>
        <taxon>Pentapetalae</taxon>
        <taxon>rosids</taxon>
        <taxon>fabids</taxon>
        <taxon>Fabales</taxon>
        <taxon>Fabaceae</taxon>
        <taxon>Papilionoideae</taxon>
        <taxon>50 kb inversion clade</taxon>
        <taxon>genistoids sensu lato</taxon>
        <taxon>core genistoids</taxon>
        <taxon>Genisteae</taxon>
        <taxon>Lupinus</taxon>
    </lineage>
</organism>
<dbReference type="PANTHER" id="PTHR33064:SF37">
    <property type="entry name" value="RIBONUCLEASE H"/>
    <property type="match status" value="1"/>
</dbReference>
<dbReference type="SUPFAM" id="SSF56672">
    <property type="entry name" value="DNA/RNA polymerases"/>
    <property type="match status" value="1"/>
</dbReference>